<evidence type="ECO:0000313" key="2">
    <source>
        <dbReference type="Proteomes" id="UP000188268"/>
    </source>
</evidence>
<comment type="caution">
    <text evidence="1">The sequence shown here is derived from an EMBL/GenBank/DDBJ whole genome shotgun (WGS) entry which is preliminary data.</text>
</comment>
<evidence type="ECO:0000313" key="1">
    <source>
        <dbReference type="EMBL" id="OMO80659.1"/>
    </source>
</evidence>
<accession>A0A1R3IDJ9</accession>
<gene>
    <name evidence="1" type="ORF">CCACVL1_12828</name>
</gene>
<dbReference type="Proteomes" id="UP000188268">
    <property type="component" value="Unassembled WGS sequence"/>
</dbReference>
<organism evidence="1 2">
    <name type="scientific">Corchorus capsularis</name>
    <name type="common">Jute</name>
    <dbReference type="NCBI Taxonomy" id="210143"/>
    <lineage>
        <taxon>Eukaryota</taxon>
        <taxon>Viridiplantae</taxon>
        <taxon>Streptophyta</taxon>
        <taxon>Embryophyta</taxon>
        <taxon>Tracheophyta</taxon>
        <taxon>Spermatophyta</taxon>
        <taxon>Magnoliopsida</taxon>
        <taxon>eudicotyledons</taxon>
        <taxon>Gunneridae</taxon>
        <taxon>Pentapetalae</taxon>
        <taxon>rosids</taxon>
        <taxon>malvids</taxon>
        <taxon>Malvales</taxon>
        <taxon>Malvaceae</taxon>
        <taxon>Grewioideae</taxon>
        <taxon>Apeibeae</taxon>
        <taxon>Corchorus</taxon>
    </lineage>
</organism>
<dbReference type="AlphaFoldDB" id="A0A1R3IDJ9"/>
<dbReference type="Gramene" id="OMO80659">
    <property type="protein sequence ID" value="OMO80659"/>
    <property type="gene ID" value="CCACVL1_12828"/>
</dbReference>
<keyword evidence="2" id="KW-1185">Reference proteome</keyword>
<reference evidence="1 2" key="1">
    <citation type="submission" date="2013-09" db="EMBL/GenBank/DDBJ databases">
        <title>Corchorus capsularis genome sequencing.</title>
        <authorList>
            <person name="Alam M."/>
            <person name="Haque M.S."/>
            <person name="Islam M.S."/>
            <person name="Emdad E.M."/>
            <person name="Islam M.M."/>
            <person name="Ahmed B."/>
            <person name="Halim A."/>
            <person name="Hossen Q.M.M."/>
            <person name="Hossain M.Z."/>
            <person name="Ahmed R."/>
            <person name="Khan M.M."/>
            <person name="Islam R."/>
            <person name="Rashid M.M."/>
            <person name="Khan S.A."/>
            <person name="Rahman M.S."/>
            <person name="Alam M."/>
        </authorList>
    </citation>
    <scope>NUCLEOTIDE SEQUENCE [LARGE SCALE GENOMIC DNA]</scope>
    <source>
        <strain evidence="2">cv. CVL-1</strain>
        <tissue evidence="1">Whole seedling</tissue>
    </source>
</reference>
<proteinExistence type="predicted"/>
<dbReference type="EMBL" id="AWWV01010277">
    <property type="protein sequence ID" value="OMO80659.1"/>
    <property type="molecule type" value="Genomic_DNA"/>
</dbReference>
<name>A0A1R3IDJ9_COCAP</name>
<sequence>MSQSSTSNTGTENDDVSAGTYFRRAFSYFGAINGVRLGGGYS</sequence>
<protein>
    <submittedName>
        <fullName evidence="1">Uncharacterized protein</fullName>
    </submittedName>
</protein>